<feature type="non-terminal residue" evidence="1">
    <location>
        <position position="1"/>
    </location>
</feature>
<comment type="caution">
    <text evidence="1">The sequence shown here is derived from an EMBL/GenBank/DDBJ whole genome shotgun (WGS) entry which is preliminary data.</text>
</comment>
<name>A0A2J5PH82_9ENTR</name>
<evidence type="ECO:0000313" key="1">
    <source>
        <dbReference type="EMBL" id="PLO65421.1"/>
    </source>
</evidence>
<dbReference type="AlphaFoldDB" id="A0A2J5PH82"/>
<dbReference type="EMBL" id="PIDR01000877">
    <property type="protein sequence ID" value="PLO65421.1"/>
    <property type="molecule type" value="Genomic_DNA"/>
</dbReference>
<reference evidence="1 2" key="1">
    <citation type="submission" date="2017-11" db="EMBL/GenBank/DDBJ databases">
        <authorList>
            <person name="Han C.G."/>
        </authorList>
    </citation>
    <scope>NUCLEOTIDE SEQUENCE [LARGE SCALE GENOMIC DNA]</scope>
    <source>
        <strain evidence="1 2">A10</strain>
    </source>
</reference>
<gene>
    <name evidence="1" type="ORF">CWN49_23285</name>
</gene>
<protein>
    <submittedName>
        <fullName evidence="1">Conjugative coupling factor TraD, PFGI-1 class</fullName>
    </submittedName>
</protein>
<organism evidence="1 2">
    <name type="scientific">Klebsiella michiganensis</name>
    <dbReference type="NCBI Taxonomy" id="1134687"/>
    <lineage>
        <taxon>Bacteria</taxon>
        <taxon>Pseudomonadati</taxon>
        <taxon>Pseudomonadota</taxon>
        <taxon>Gammaproteobacteria</taxon>
        <taxon>Enterobacterales</taxon>
        <taxon>Enterobacteriaceae</taxon>
        <taxon>Klebsiella/Raoultella group</taxon>
        <taxon>Klebsiella</taxon>
    </lineage>
</organism>
<reference evidence="1 2" key="2">
    <citation type="submission" date="2018-01" db="EMBL/GenBank/DDBJ databases">
        <title>Genomic study of Klebsiella pneumoniae.</title>
        <authorList>
            <person name="Yang Y."/>
            <person name="Bicalho R."/>
        </authorList>
    </citation>
    <scope>NUCLEOTIDE SEQUENCE [LARGE SCALE GENOMIC DNA]</scope>
    <source>
        <strain evidence="1 2">A10</strain>
    </source>
</reference>
<dbReference type="Proteomes" id="UP000234667">
    <property type="component" value="Unassembled WGS sequence"/>
</dbReference>
<evidence type="ECO:0000313" key="2">
    <source>
        <dbReference type="Proteomes" id="UP000234667"/>
    </source>
</evidence>
<proteinExistence type="predicted"/>
<sequence>TQDRVGTVKVPLLEPADIVTLPKGQAFALLEGGQLWKIRMPLPAGDADDVLMPESIEKIAEEMRRSYHSGESWWRDGPALNVPVTGGANG</sequence>
<accession>A0A2J5PH82</accession>